<dbReference type="InterPro" id="IPR011049">
    <property type="entry name" value="Serralysin-like_metalloprot_C"/>
</dbReference>
<dbReference type="SUPFAM" id="SSF101967">
    <property type="entry name" value="Adhesin YadA, collagen-binding domain"/>
    <property type="match status" value="1"/>
</dbReference>
<comment type="caution">
    <text evidence="1">The sequence shown here is derived from an EMBL/GenBank/DDBJ whole genome shotgun (WGS) entry which is preliminary data.</text>
</comment>
<dbReference type="Proteomes" id="UP000192247">
    <property type="component" value="Unassembled WGS sequence"/>
</dbReference>
<dbReference type="EMBL" id="MNPL01009851">
    <property type="protein sequence ID" value="OQR73503.1"/>
    <property type="molecule type" value="Genomic_DNA"/>
</dbReference>
<dbReference type="AlphaFoldDB" id="A0A1V9XJD6"/>
<protein>
    <submittedName>
        <fullName evidence="1">Uncharacterized protein</fullName>
    </submittedName>
</protein>
<keyword evidence="2" id="KW-1185">Reference proteome</keyword>
<name>A0A1V9XJD6_9ACAR</name>
<dbReference type="InParanoid" id="A0A1V9XJD6"/>
<reference evidence="1 2" key="1">
    <citation type="journal article" date="2017" name="Gigascience">
        <title>Draft genome of the honey bee ectoparasitic mite, Tropilaelaps mercedesae, is shaped by the parasitic life history.</title>
        <authorList>
            <person name="Dong X."/>
            <person name="Armstrong S.D."/>
            <person name="Xia D."/>
            <person name="Makepeace B.L."/>
            <person name="Darby A.C."/>
            <person name="Kadowaki T."/>
        </authorList>
    </citation>
    <scope>NUCLEOTIDE SEQUENCE [LARGE SCALE GENOMIC DNA]</scope>
    <source>
        <strain evidence="1">Wuxi-XJTLU</strain>
    </source>
</reference>
<sequence>MAQIRMDPLRFATPAAKPVPKSHLGEVQMGHVAADATSEGSFTLAARVGAEVYGVSAEVYGVGPEVYGIGAEVYGVGAEVYGVGAGVYGVGAGVYGVGAGVYGVGAEVYGVDAEVYEIGAEVYGVGAEVYEVGAEVYRFGGAGNQHLEPLLSLIARYQHKTVIIRHSLMQLLTMQNGGLLRSSCTRGKKFCGGKKRRE</sequence>
<dbReference type="STRING" id="418985.A0A1V9XJD6"/>
<proteinExistence type="predicted"/>
<accession>A0A1V9XJD6</accession>
<gene>
    <name evidence="1" type="ORF">BIW11_03569</name>
</gene>
<organism evidence="1 2">
    <name type="scientific">Tropilaelaps mercedesae</name>
    <dbReference type="NCBI Taxonomy" id="418985"/>
    <lineage>
        <taxon>Eukaryota</taxon>
        <taxon>Metazoa</taxon>
        <taxon>Ecdysozoa</taxon>
        <taxon>Arthropoda</taxon>
        <taxon>Chelicerata</taxon>
        <taxon>Arachnida</taxon>
        <taxon>Acari</taxon>
        <taxon>Parasitiformes</taxon>
        <taxon>Mesostigmata</taxon>
        <taxon>Gamasina</taxon>
        <taxon>Dermanyssoidea</taxon>
        <taxon>Laelapidae</taxon>
        <taxon>Tropilaelaps</taxon>
    </lineage>
</organism>
<evidence type="ECO:0000313" key="1">
    <source>
        <dbReference type="EMBL" id="OQR73503.1"/>
    </source>
</evidence>
<evidence type="ECO:0000313" key="2">
    <source>
        <dbReference type="Proteomes" id="UP000192247"/>
    </source>
</evidence>